<reference evidence="4" key="1">
    <citation type="journal article" date="2020" name="mSystems">
        <title>Genome- and Community-Level Interaction Insights into Carbon Utilization and Element Cycling Functions of Hydrothermarchaeota in Hydrothermal Sediment.</title>
        <authorList>
            <person name="Zhou Z."/>
            <person name="Liu Y."/>
            <person name="Xu W."/>
            <person name="Pan J."/>
            <person name="Luo Z.H."/>
            <person name="Li M."/>
        </authorList>
    </citation>
    <scope>NUCLEOTIDE SEQUENCE [LARGE SCALE GENOMIC DNA]</scope>
    <source>
        <strain evidence="4">SpSt-34</strain>
        <strain evidence="5">SpSt-69</strain>
    </source>
</reference>
<evidence type="ECO:0000256" key="1">
    <source>
        <dbReference type="ARBA" id="ARBA00010062"/>
    </source>
</evidence>
<name>A0A7C2P205_UNCW3</name>
<dbReference type="Gene3D" id="3.40.50.2300">
    <property type="match status" value="2"/>
</dbReference>
<keyword evidence="2" id="KW-0732">Signal</keyword>
<dbReference type="EMBL" id="DTDJ01000045">
    <property type="protein sequence ID" value="HGL18071.1"/>
    <property type="molecule type" value="Genomic_DNA"/>
</dbReference>
<evidence type="ECO:0000259" key="3">
    <source>
        <dbReference type="Pfam" id="PF13458"/>
    </source>
</evidence>
<dbReference type="InterPro" id="IPR028081">
    <property type="entry name" value="Leu-bd"/>
</dbReference>
<dbReference type="InterPro" id="IPR051010">
    <property type="entry name" value="BCAA_transport"/>
</dbReference>
<gene>
    <name evidence="4" type="ORF">ENQ77_09580</name>
    <name evidence="5" type="ORF">ENU66_07075</name>
</gene>
<comment type="similarity">
    <text evidence="1">Belongs to the leucine-binding protein family.</text>
</comment>
<sequence length="419" mass="46970">MKVIRKMWMIFILIAFLGVGYAQQKVKPIVIGAPLSTAFLYGWAPERAMKLAVEEINEEGGVNIGGEKRPLRLEVIDTRDLEPGVPVSEALLAVEKLILEKKVDFLVGGPVRSEAALASMDLVSKYGKIQIITTGCLTPLLHKRIEENYEKYKYTFRNTSHAGVMSQDFMTVMENLKNQYGLKKIMVMVQDVEHARKGGEIIAKMARERGFEVLDIKIYPTGTTDYSVGLNEAKNKGAQILFLWMDMPESAILLKQWAEMKVKALPMGFVCAAEQPGFYKATGGKGEYLIVHVVNGGNVPADITPWTMKFVKAYEKKWGLEPEGYGTSSSYMAVYQLKAAIEKAGTLETGKVIKALEELDLMGVYGRMRFDKRSHQIIPSHDPKEGAVPCIFQWQGERRVQVFPESVARGKILLPPWMR</sequence>
<dbReference type="CDD" id="cd06345">
    <property type="entry name" value="PBP1_ABC_ligand_binding-like"/>
    <property type="match status" value="1"/>
</dbReference>
<dbReference type="EMBL" id="DSOL01000272">
    <property type="protein sequence ID" value="HEN28873.1"/>
    <property type="molecule type" value="Genomic_DNA"/>
</dbReference>
<protein>
    <submittedName>
        <fullName evidence="4">ABC transporter substrate-binding protein</fullName>
    </submittedName>
</protein>
<comment type="caution">
    <text evidence="4">The sequence shown here is derived from an EMBL/GenBank/DDBJ whole genome shotgun (WGS) entry which is preliminary data.</text>
</comment>
<dbReference type="Pfam" id="PF13458">
    <property type="entry name" value="Peripla_BP_6"/>
    <property type="match status" value="1"/>
</dbReference>
<accession>A0A7C2P205</accession>
<dbReference type="PANTHER" id="PTHR30483">
    <property type="entry name" value="LEUCINE-SPECIFIC-BINDING PROTEIN"/>
    <property type="match status" value="1"/>
</dbReference>
<evidence type="ECO:0000313" key="4">
    <source>
        <dbReference type="EMBL" id="HEN28873.1"/>
    </source>
</evidence>
<dbReference type="SUPFAM" id="SSF53822">
    <property type="entry name" value="Periplasmic binding protein-like I"/>
    <property type="match status" value="1"/>
</dbReference>
<feature type="domain" description="Leucine-binding protein" evidence="3">
    <location>
        <begin position="46"/>
        <end position="378"/>
    </location>
</feature>
<evidence type="ECO:0000256" key="2">
    <source>
        <dbReference type="ARBA" id="ARBA00022729"/>
    </source>
</evidence>
<proteinExistence type="inferred from homology"/>
<dbReference type="PANTHER" id="PTHR30483:SF6">
    <property type="entry name" value="PERIPLASMIC BINDING PROTEIN OF ABC TRANSPORTER FOR NATURAL AMINO ACIDS"/>
    <property type="match status" value="1"/>
</dbReference>
<dbReference type="InterPro" id="IPR028082">
    <property type="entry name" value="Peripla_BP_I"/>
</dbReference>
<organism evidence="4">
    <name type="scientific">candidate division WOR-3 bacterium</name>
    <dbReference type="NCBI Taxonomy" id="2052148"/>
    <lineage>
        <taxon>Bacteria</taxon>
        <taxon>Bacteria division WOR-3</taxon>
    </lineage>
</organism>
<dbReference type="AlphaFoldDB" id="A0A7C2P205"/>
<evidence type="ECO:0000313" key="5">
    <source>
        <dbReference type="EMBL" id="HGL18071.1"/>
    </source>
</evidence>